<name>A0A5D4TA62_9BACI</name>
<dbReference type="Gene3D" id="3.40.630.30">
    <property type="match status" value="1"/>
</dbReference>
<evidence type="ECO:0000259" key="1">
    <source>
        <dbReference type="PROSITE" id="PS51186"/>
    </source>
</evidence>
<evidence type="ECO:0000313" key="3">
    <source>
        <dbReference type="Proteomes" id="UP000324517"/>
    </source>
</evidence>
<dbReference type="CDD" id="cd04301">
    <property type="entry name" value="NAT_SF"/>
    <property type="match status" value="1"/>
</dbReference>
<dbReference type="InterPro" id="IPR000182">
    <property type="entry name" value="GNAT_dom"/>
</dbReference>
<dbReference type="PROSITE" id="PS51186">
    <property type="entry name" value="GNAT"/>
    <property type="match status" value="1"/>
</dbReference>
<dbReference type="EMBL" id="VTET01000005">
    <property type="protein sequence ID" value="TYS71791.1"/>
    <property type="molecule type" value="Genomic_DNA"/>
</dbReference>
<dbReference type="Pfam" id="PF13302">
    <property type="entry name" value="Acetyltransf_3"/>
    <property type="match status" value="1"/>
</dbReference>
<gene>
    <name evidence="2" type="ORF">FZC75_11555</name>
</gene>
<dbReference type="SUPFAM" id="SSF55729">
    <property type="entry name" value="Acyl-CoA N-acyltransferases (Nat)"/>
    <property type="match status" value="1"/>
</dbReference>
<dbReference type="InterPro" id="IPR051531">
    <property type="entry name" value="N-acetyltransferase"/>
</dbReference>
<sequence length="188" mass="22168">MTTKEGRFECFSETDRLLIRPLNKNDYQNWLNEYENRLPSQHRHDEGKLDMSICTMEWFHNLVDKHQELGVSDSAHIFGVFRKNDGTHIGMIDFSTLARDDFHWGRIGYTIHNQYWRLGYGREAVSAALAIAFQQLNFHRIEAHINLDNTASMKLAESVGMEFECVRKGFIYENDEWTDHLVYYKNAN</sequence>
<keyword evidence="2" id="KW-0808">Transferase</keyword>
<dbReference type="AlphaFoldDB" id="A0A5D4TA62"/>
<proteinExistence type="predicted"/>
<dbReference type="OrthoDB" id="9798081at2"/>
<dbReference type="Proteomes" id="UP000324517">
    <property type="component" value="Unassembled WGS sequence"/>
</dbReference>
<dbReference type="PANTHER" id="PTHR43792">
    <property type="entry name" value="GNAT FAMILY, PUTATIVE (AFU_ORTHOLOGUE AFUA_3G00765)-RELATED-RELATED"/>
    <property type="match status" value="1"/>
</dbReference>
<dbReference type="RefSeq" id="WP_148979441.1">
    <property type="nucleotide sequence ID" value="NZ_JBNILM010000007.1"/>
</dbReference>
<dbReference type="GO" id="GO:0016747">
    <property type="term" value="F:acyltransferase activity, transferring groups other than amino-acyl groups"/>
    <property type="evidence" value="ECO:0007669"/>
    <property type="project" value="InterPro"/>
</dbReference>
<comment type="caution">
    <text evidence="2">The sequence shown here is derived from an EMBL/GenBank/DDBJ whole genome shotgun (WGS) entry which is preliminary data.</text>
</comment>
<accession>A0A5D4TA62</accession>
<organism evidence="2 3">
    <name type="scientific">Sutcliffiella horikoshii</name>
    <dbReference type="NCBI Taxonomy" id="79883"/>
    <lineage>
        <taxon>Bacteria</taxon>
        <taxon>Bacillati</taxon>
        <taxon>Bacillota</taxon>
        <taxon>Bacilli</taxon>
        <taxon>Bacillales</taxon>
        <taxon>Bacillaceae</taxon>
        <taxon>Sutcliffiella</taxon>
    </lineage>
</organism>
<feature type="domain" description="N-acetyltransferase" evidence="1">
    <location>
        <begin position="17"/>
        <end position="188"/>
    </location>
</feature>
<protein>
    <submittedName>
        <fullName evidence="2">GNAT family N-acetyltransferase</fullName>
    </submittedName>
</protein>
<dbReference type="InterPro" id="IPR016181">
    <property type="entry name" value="Acyl_CoA_acyltransferase"/>
</dbReference>
<evidence type="ECO:0000313" key="2">
    <source>
        <dbReference type="EMBL" id="TYS71791.1"/>
    </source>
</evidence>
<reference evidence="2 3" key="1">
    <citation type="submission" date="2019-08" db="EMBL/GenBank/DDBJ databases">
        <title>Bacillus genomes from the desert of Cuatro Cienegas, Coahuila.</title>
        <authorList>
            <person name="Olmedo-Alvarez G."/>
        </authorList>
    </citation>
    <scope>NUCLEOTIDE SEQUENCE [LARGE SCALE GENOMIC DNA]</scope>
    <source>
        <strain evidence="2 3">CH98b_3T</strain>
    </source>
</reference>